<dbReference type="Proteomes" id="UP001149074">
    <property type="component" value="Unassembled WGS sequence"/>
</dbReference>
<dbReference type="RefSeq" id="XP_056476893.1">
    <property type="nucleotide sequence ID" value="XM_056616536.1"/>
</dbReference>
<evidence type="ECO:0000256" key="1">
    <source>
        <dbReference type="SAM" id="MobiDB-lite"/>
    </source>
</evidence>
<evidence type="ECO:0000313" key="2">
    <source>
        <dbReference type="EMBL" id="KAJ5103513.1"/>
    </source>
</evidence>
<dbReference type="InterPro" id="IPR009548">
    <property type="entry name" value="Prkrip1"/>
</dbReference>
<proteinExistence type="predicted"/>
<dbReference type="GO" id="GO:0005730">
    <property type="term" value="C:nucleolus"/>
    <property type="evidence" value="ECO:0007669"/>
    <property type="project" value="TreeGrafter"/>
</dbReference>
<dbReference type="PANTHER" id="PTHR13507">
    <property type="entry name" value="PRKR-INTERACTING PROTEIN 1"/>
    <property type="match status" value="1"/>
</dbReference>
<protein>
    <recommendedName>
        <fullName evidence="4">PRKR-interacting protein 1</fullName>
    </recommendedName>
</protein>
<feature type="compositionally biased region" description="Polar residues" evidence="1">
    <location>
        <begin position="48"/>
        <end position="57"/>
    </location>
</feature>
<dbReference type="AlphaFoldDB" id="A0A9W9KF96"/>
<dbReference type="GO" id="GO:0003725">
    <property type="term" value="F:double-stranded RNA binding"/>
    <property type="evidence" value="ECO:0007669"/>
    <property type="project" value="InterPro"/>
</dbReference>
<organism evidence="2 3">
    <name type="scientific">Penicillium argentinense</name>
    <dbReference type="NCBI Taxonomy" id="1131581"/>
    <lineage>
        <taxon>Eukaryota</taxon>
        <taxon>Fungi</taxon>
        <taxon>Dikarya</taxon>
        <taxon>Ascomycota</taxon>
        <taxon>Pezizomycotina</taxon>
        <taxon>Eurotiomycetes</taxon>
        <taxon>Eurotiomycetidae</taxon>
        <taxon>Eurotiales</taxon>
        <taxon>Aspergillaceae</taxon>
        <taxon>Penicillium</taxon>
    </lineage>
</organism>
<name>A0A9W9KF96_9EURO</name>
<reference evidence="2" key="1">
    <citation type="submission" date="2022-11" db="EMBL/GenBank/DDBJ databases">
        <authorList>
            <person name="Petersen C."/>
        </authorList>
    </citation>
    <scope>NUCLEOTIDE SEQUENCE</scope>
    <source>
        <strain evidence="2">IBT 30761</strain>
    </source>
</reference>
<dbReference type="PANTHER" id="PTHR13507:SF0">
    <property type="entry name" value="PRKR-INTERACTING PROTEIN 1"/>
    <property type="match status" value="1"/>
</dbReference>
<feature type="region of interest" description="Disordered" evidence="1">
    <location>
        <begin position="1"/>
        <end position="206"/>
    </location>
</feature>
<dbReference type="OrthoDB" id="10067079at2759"/>
<reference evidence="2" key="2">
    <citation type="journal article" date="2023" name="IMA Fungus">
        <title>Comparative genomic study of the Penicillium genus elucidates a diverse pangenome and 15 lateral gene transfer events.</title>
        <authorList>
            <person name="Petersen C."/>
            <person name="Sorensen T."/>
            <person name="Nielsen M.R."/>
            <person name="Sondergaard T.E."/>
            <person name="Sorensen J.L."/>
            <person name="Fitzpatrick D.A."/>
            <person name="Frisvad J.C."/>
            <person name="Nielsen K.L."/>
        </authorList>
    </citation>
    <scope>NUCLEOTIDE SEQUENCE</scope>
    <source>
        <strain evidence="2">IBT 30761</strain>
    </source>
</reference>
<dbReference type="GO" id="GO:0004860">
    <property type="term" value="F:protein kinase inhibitor activity"/>
    <property type="evidence" value="ECO:0007669"/>
    <property type="project" value="TreeGrafter"/>
</dbReference>
<sequence>MSEPGRESIPTSADPKSRRPTKRRALSPTSEQAKAIEALFKNPPKNPIFSTEVQRTGPSIAPPPEIVANVQGSSAGAGSGEFHVYKASRRREYDRLRAMQEEVDEEKQNAEHEKRRAEMKRQDEEKTAKNRRRRQKKMAARSGKKGGDGEKPTSGIAGPRAPGPSQDGAGDAKPIKNKGPGPSGDYAVDPEGQQVEPQGVIFASDD</sequence>
<evidence type="ECO:0008006" key="4">
    <source>
        <dbReference type="Google" id="ProtNLM"/>
    </source>
</evidence>
<dbReference type="GeneID" id="81355515"/>
<gene>
    <name evidence="2" type="ORF">N7532_004042</name>
</gene>
<dbReference type="Pfam" id="PF06658">
    <property type="entry name" value="DUF1168"/>
    <property type="match status" value="1"/>
</dbReference>
<evidence type="ECO:0000313" key="3">
    <source>
        <dbReference type="Proteomes" id="UP001149074"/>
    </source>
</evidence>
<accession>A0A9W9KF96</accession>
<feature type="compositionally biased region" description="Basic and acidic residues" evidence="1">
    <location>
        <begin position="90"/>
        <end position="128"/>
    </location>
</feature>
<dbReference type="GO" id="GO:0019901">
    <property type="term" value="F:protein kinase binding"/>
    <property type="evidence" value="ECO:0007669"/>
    <property type="project" value="TreeGrafter"/>
</dbReference>
<keyword evidence="3" id="KW-1185">Reference proteome</keyword>
<dbReference type="EMBL" id="JAPQKI010000004">
    <property type="protein sequence ID" value="KAJ5103513.1"/>
    <property type="molecule type" value="Genomic_DNA"/>
</dbReference>
<comment type="caution">
    <text evidence="2">The sequence shown here is derived from an EMBL/GenBank/DDBJ whole genome shotgun (WGS) entry which is preliminary data.</text>
</comment>
<feature type="compositionally biased region" description="Basic residues" evidence="1">
    <location>
        <begin position="129"/>
        <end position="144"/>
    </location>
</feature>